<dbReference type="PANTHER" id="PTHR30632">
    <property type="entry name" value="MOLYBDATE-BINDING PERIPLASMIC PROTEIN"/>
    <property type="match status" value="1"/>
</dbReference>
<organism evidence="5 6">
    <name type="scientific">Pseudarthrobacter enclensis</name>
    <dbReference type="NCBI Taxonomy" id="993070"/>
    <lineage>
        <taxon>Bacteria</taxon>
        <taxon>Bacillati</taxon>
        <taxon>Actinomycetota</taxon>
        <taxon>Actinomycetes</taxon>
        <taxon>Micrococcales</taxon>
        <taxon>Micrococcaceae</taxon>
        <taxon>Pseudarthrobacter</taxon>
    </lineage>
</organism>
<accession>A0ABT9RQF9</accession>
<evidence type="ECO:0000313" key="6">
    <source>
        <dbReference type="Proteomes" id="UP001226577"/>
    </source>
</evidence>
<dbReference type="PANTHER" id="PTHR30632:SF0">
    <property type="entry name" value="SULFATE-BINDING PROTEIN"/>
    <property type="match status" value="1"/>
</dbReference>
<dbReference type="PROSITE" id="PS51257">
    <property type="entry name" value="PROKAR_LIPOPROTEIN"/>
    <property type="match status" value="1"/>
</dbReference>
<dbReference type="InterPro" id="IPR005950">
    <property type="entry name" value="ModA"/>
</dbReference>
<gene>
    <name evidence="5" type="ORF">J2X98_000483</name>
</gene>
<feature type="signal peptide" evidence="4">
    <location>
        <begin position="1"/>
        <end position="31"/>
    </location>
</feature>
<sequence length="282" mass="27543">MTRHVSILKPRFAAAMLALGIFLPAALGGCAADAGSPNTGAPNTGAGSPPGGTITVFAAASLKATFTQLAQSFEAENPGTTVTLSFAGSSDLAGQISQGAPADVFASADAANMQKVEDARLADGAPKDFATNTLAIAVPPGNPSGIQSLKDLARPGTRLVICARQVPCGAAAAKAAAAAGVMLNPVSEENAVTDVLGKVISGEADAGLVYGTDIKGAGSRVAGIAFPEAGSAVNTYPIVGVANGRNRATAQAFINMVTGAEGQKVLAAAGFGPPATPGGSGK</sequence>
<dbReference type="SUPFAM" id="SSF53850">
    <property type="entry name" value="Periplasmic binding protein-like II"/>
    <property type="match status" value="1"/>
</dbReference>
<evidence type="ECO:0000313" key="5">
    <source>
        <dbReference type="EMBL" id="MDP9886913.1"/>
    </source>
</evidence>
<dbReference type="InterPro" id="IPR050682">
    <property type="entry name" value="ModA/WtpA"/>
</dbReference>
<keyword evidence="6" id="KW-1185">Reference proteome</keyword>
<dbReference type="Gene3D" id="3.40.190.10">
    <property type="entry name" value="Periplasmic binding protein-like II"/>
    <property type="match status" value="2"/>
</dbReference>
<evidence type="ECO:0000256" key="1">
    <source>
        <dbReference type="ARBA" id="ARBA00009175"/>
    </source>
</evidence>
<protein>
    <submittedName>
        <fullName evidence="5">Molybdate transport system substrate-binding protein</fullName>
    </submittedName>
</protein>
<evidence type="ECO:0000256" key="2">
    <source>
        <dbReference type="ARBA" id="ARBA00022723"/>
    </source>
</evidence>
<reference evidence="5 6" key="1">
    <citation type="submission" date="2023-07" db="EMBL/GenBank/DDBJ databases">
        <title>Sorghum-associated microbial communities from plants grown in Nebraska, USA.</title>
        <authorList>
            <person name="Schachtman D."/>
        </authorList>
    </citation>
    <scope>NUCLEOTIDE SEQUENCE [LARGE SCALE GENOMIC DNA]</scope>
    <source>
        <strain evidence="5 6">CC222</strain>
    </source>
</reference>
<dbReference type="PIRSF" id="PIRSF004846">
    <property type="entry name" value="ModA"/>
    <property type="match status" value="1"/>
</dbReference>
<evidence type="ECO:0000256" key="3">
    <source>
        <dbReference type="ARBA" id="ARBA00022729"/>
    </source>
</evidence>
<dbReference type="RefSeq" id="WP_307303920.1">
    <property type="nucleotide sequence ID" value="NZ_JAUSRE010000002.1"/>
</dbReference>
<dbReference type="Pfam" id="PF13531">
    <property type="entry name" value="SBP_bac_11"/>
    <property type="match status" value="1"/>
</dbReference>
<feature type="chain" id="PRO_5047062143" evidence="4">
    <location>
        <begin position="32"/>
        <end position="282"/>
    </location>
</feature>
<comment type="caution">
    <text evidence="5">The sequence shown here is derived from an EMBL/GenBank/DDBJ whole genome shotgun (WGS) entry which is preliminary data.</text>
</comment>
<dbReference type="EMBL" id="JAUSRE010000002">
    <property type="protein sequence ID" value="MDP9886913.1"/>
    <property type="molecule type" value="Genomic_DNA"/>
</dbReference>
<dbReference type="Proteomes" id="UP001226577">
    <property type="component" value="Unassembled WGS sequence"/>
</dbReference>
<dbReference type="CDD" id="cd13538">
    <property type="entry name" value="PBP2_ModA_like_1"/>
    <property type="match status" value="1"/>
</dbReference>
<proteinExistence type="inferred from homology"/>
<keyword evidence="3 4" id="KW-0732">Signal</keyword>
<name>A0ABT9RQF9_9MICC</name>
<comment type="similarity">
    <text evidence="1">Belongs to the bacterial solute-binding protein ModA family.</text>
</comment>
<keyword evidence="2" id="KW-0479">Metal-binding</keyword>
<evidence type="ECO:0000256" key="4">
    <source>
        <dbReference type="SAM" id="SignalP"/>
    </source>
</evidence>
<dbReference type="NCBIfam" id="TIGR01256">
    <property type="entry name" value="modA"/>
    <property type="match status" value="1"/>
</dbReference>